<dbReference type="Gene3D" id="3.30.450.20">
    <property type="entry name" value="PAS domain"/>
    <property type="match status" value="2"/>
</dbReference>
<evidence type="ECO:0000256" key="4">
    <source>
        <dbReference type="ARBA" id="ARBA00023012"/>
    </source>
</evidence>
<dbReference type="SMART" id="SM00448">
    <property type="entry name" value="REC"/>
    <property type="match status" value="1"/>
</dbReference>
<dbReference type="PANTHER" id="PTHR48111:SF1">
    <property type="entry name" value="TWO-COMPONENT RESPONSE REGULATOR ORR33"/>
    <property type="match status" value="1"/>
</dbReference>
<evidence type="ECO:0000256" key="1">
    <source>
        <dbReference type="ARBA" id="ARBA00022553"/>
    </source>
</evidence>
<feature type="domain" description="Response regulatory" evidence="9">
    <location>
        <begin position="9"/>
        <end position="125"/>
    </location>
</feature>
<dbReference type="InterPro" id="IPR035965">
    <property type="entry name" value="PAS-like_dom_sf"/>
</dbReference>
<dbReference type="NCBIfam" id="TIGR00229">
    <property type="entry name" value="sensory_box"/>
    <property type="match status" value="1"/>
</dbReference>
<dbReference type="Pfam" id="PF08448">
    <property type="entry name" value="PAS_4"/>
    <property type="match status" value="2"/>
</dbReference>
<dbReference type="SUPFAM" id="SSF52172">
    <property type="entry name" value="CheY-like"/>
    <property type="match status" value="1"/>
</dbReference>
<dbReference type="InterPro" id="IPR029016">
    <property type="entry name" value="GAF-like_dom_sf"/>
</dbReference>
<dbReference type="InterPro" id="IPR011006">
    <property type="entry name" value="CheY-like_superfamily"/>
</dbReference>
<name>A0ABV4WE99_9CYAN</name>
<dbReference type="Pfam" id="PF00072">
    <property type="entry name" value="Response_reg"/>
    <property type="match status" value="1"/>
</dbReference>
<gene>
    <name evidence="10" type="ORF">ACE1CA_02560</name>
</gene>
<dbReference type="CDD" id="cd00130">
    <property type="entry name" value="PAS"/>
    <property type="match status" value="2"/>
</dbReference>
<keyword evidence="7" id="KW-0804">Transcription</keyword>
<dbReference type="InterPro" id="IPR013656">
    <property type="entry name" value="PAS_4"/>
</dbReference>
<evidence type="ECO:0000313" key="11">
    <source>
        <dbReference type="Proteomes" id="UP001576780"/>
    </source>
</evidence>
<dbReference type="PANTHER" id="PTHR48111">
    <property type="entry name" value="REGULATOR OF RPOS"/>
    <property type="match status" value="1"/>
</dbReference>
<evidence type="ECO:0000259" key="9">
    <source>
        <dbReference type="PROSITE" id="PS50110"/>
    </source>
</evidence>
<dbReference type="SUPFAM" id="SSF55785">
    <property type="entry name" value="PYP-like sensor domain (PAS domain)"/>
    <property type="match status" value="3"/>
</dbReference>
<dbReference type="Gene3D" id="3.30.450.40">
    <property type="match status" value="1"/>
</dbReference>
<dbReference type="InterPro" id="IPR039420">
    <property type="entry name" value="WalR-like"/>
</dbReference>
<keyword evidence="6" id="KW-0238">DNA-binding</keyword>
<accession>A0ABV4WE99</accession>
<dbReference type="Pfam" id="PF01590">
    <property type="entry name" value="GAF"/>
    <property type="match status" value="1"/>
</dbReference>
<dbReference type="PROSITE" id="PS50110">
    <property type="entry name" value="RESPONSE_REGULATORY"/>
    <property type="match status" value="1"/>
</dbReference>
<keyword evidence="2" id="KW-0808">Transferase</keyword>
<keyword evidence="3" id="KW-0418">Kinase</keyword>
<evidence type="ECO:0000256" key="5">
    <source>
        <dbReference type="ARBA" id="ARBA00023015"/>
    </source>
</evidence>
<sequence length="622" mass="70687">MESVESKSQILVVDDNIESLELLAKLLSKAGYEVYLATNGSEALEKTFTLIPDLILLDIMMPTMNGYEVCQKLKSNEQTCNIPVIFISALSEVPDKVCAFSVGGADFINKPYSVKEILVRIEYQLKIAKLQKEIFQQKEQLIRQNYLLEQEISDRKRIEKELRKTTPRLATLIENLQAGILLEDENRRIVLINQTFCDQFNIAVPPQMLIGADCSQAAEQNKILFKEPDRFVQRVEQILQQKQVVVGEYIFLADDRIFERDYIPIFCDQDYQGHLWQYRDITAQKAEEFQLFKQSQALIAFSNSLKQLHRLNVTNFDNIEALFADYIQTGCEVLNFTAGAVGRVQNDSYSFLAVKSEIKSLVPNLTINLSDAYCDKVVESGTTITFSHVGKMEEMRCHPLYENLKIESYIGTPIFVNGELYGTLCFFSTLPRLDGFENHEKEIIELMAQSIGKFISARQTEAELHILFAAMTDLVIVRDVNGKCLKIASPSPNLYKSADEMIGKTLHDTLPLAVADLLLEGIRASLSNKETIDLEYSLPIRGRNMWLSTRISPLSEDSVIIVARDITNRKEIEEALRNSEAHNRALLEAIPDLLIRVNGDGYYLDYVVPPGFDAVFGTLYYR</sequence>
<evidence type="ECO:0000256" key="3">
    <source>
        <dbReference type="ARBA" id="ARBA00022777"/>
    </source>
</evidence>
<dbReference type="InterPro" id="IPR001789">
    <property type="entry name" value="Sig_transdc_resp-reg_receiver"/>
</dbReference>
<keyword evidence="1 8" id="KW-0597">Phosphoprotein</keyword>
<dbReference type="InterPro" id="IPR000014">
    <property type="entry name" value="PAS"/>
</dbReference>
<feature type="modified residue" description="4-aspartylphosphate" evidence="8">
    <location>
        <position position="58"/>
    </location>
</feature>
<dbReference type="SUPFAM" id="SSF55781">
    <property type="entry name" value="GAF domain-like"/>
    <property type="match status" value="1"/>
</dbReference>
<dbReference type="RefSeq" id="WP_413275854.1">
    <property type="nucleotide sequence ID" value="NZ_JBHFNT010000032.1"/>
</dbReference>
<evidence type="ECO:0000256" key="2">
    <source>
        <dbReference type="ARBA" id="ARBA00022679"/>
    </source>
</evidence>
<keyword evidence="5" id="KW-0805">Transcription regulation</keyword>
<keyword evidence="11" id="KW-1185">Reference proteome</keyword>
<dbReference type="Proteomes" id="UP001576780">
    <property type="component" value="Unassembled WGS sequence"/>
</dbReference>
<keyword evidence="4" id="KW-0902">Two-component regulatory system</keyword>
<evidence type="ECO:0000256" key="8">
    <source>
        <dbReference type="PROSITE-ProRule" id="PRU00169"/>
    </source>
</evidence>
<dbReference type="SMART" id="SM00065">
    <property type="entry name" value="GAF"/>
    <property type="match status" value="1"/>
</dbReference>
<dbReference type="InterPro" id="IPR003018">
    <property type="entry name" value="GAF"/>
</dbReference>
<organism evidence="10 11">
    <name type="scientific">Floridaenema evergladense BLCC-F167</name>
    <dbReference type="NCBI Taxonomy" id="3153639"/>
    <lineage>
        <taxon>Bacteria</taxon>
        <taxon>Bacillati</taxon>
        <taxon>Cyanobacteriota</taxon>
        <taxon>Cyanophyceae</taxon>
        <taxon>Oscillatoriophycideae</taxon>
        <taxon>Aerosakkonematales</taxon>
        <taxon>Aerosakkonemataceae</taxon>
        <taxon>Floridanema</taxon>
        <taxon>Floridanema evergladense</taxon>
    </lineage>
</organism>
<dbReference type="SMART" id="SM00091">
    <property type="entry name" value="PAS"/>
    <property type="match status" value="2"/>
</dbReference>
<dbReference type="CDD" id="cd19920">
    <property type="entry name" value="REC_PA4781-like"/>
    <property type="match status" value="1"/>
</dbReference>
<evidence type="ECO:0000256" key="7">
    <source>
        <dbReference type="ARBA" id="ARBA00023163"/>
    </source>
</evidence>
<dbReference type="EMBL" id="JBHFNT010000032">
    <property type="protein sequence ID" value="MFB2833392.1"/>
    <property type="molecule type" value="Genomic_DNA"/>
</dbReference>
<reference evidence="10 11" key="1">
    <citation type="submission" date="2024-09" db="EMBL/GenBank/DDBJ databases">
        <title>Floridaenema gen nov. (Aerosakkonemataceae, Aerosakkonematales ord. nov., Cyanobacteria) from benthic tropical and subtropical fresh waters, with the description of four new species.</title>
        <authorList>
            <person name="Moretto J.A."/>
            <person name="Berthold D.E."/>
            <person name="Lefler F.W."/>
            <person name="Huang I.-S."/>
            <person name="Laughinghouse H. IV."/>
        </authorList>
    </citation>
    <scope>NUCLEOTIDE SEQUENCE [LARGE SCALE GENOMIC DNA]</scope>
    <source>
        <strain evidence="10 11">BLCC-F167</strain>
    </source>
</reference>
<protein>
    <submittedName>
        <fullName evidence="10">Response regulator</fullName>
    </submittedName>
</protein>
<comment type="caution">
    <text evidence="10">The sequence shown here is derived from an EMBL/GenBank/DDBJ whole genome shotgun (WGS) entry which is preliminary data.</text>
</comment>
<dbReference type="Gene3D" id="3.40.50.2300">
    <property type="match status" value="1"/>
</dbReference>
<proteinExistence type="predicted"/>
<evidence type="ECO:0000256" key="6">
    <source>
        <dbReference type="ARBA" id="ARBA00023125"/>
    </source>
</evidence>
<evidence type="ECO:0000313" key="10">
    <source>
        <dbReference type="EMBL" id="MFB2833392.1"/>
    </source>
</evidence>